<dbReference type="PROSITE" id="PS50999">
    <property type="entry name" value="COX2_TM"/>
    <property type="match status" value="1"/>
</dbReference>
<feature type="domain" description="Cytochrome oxidase subunit II transmembrane region profile" evidence="17">
    <location>
        <begin position="19"/>
        <end position="117"/>
    </location>
</feature>
<accession>A0A433RYK0</accession>
<dbReference type="Gene3D" id="2.60.40.420">
    <property type="entry name" value="Cupredoxins - blue copper proteins"/>
    <property type="match status" value="1"/>
</dbReference>
<evidence type="ECO:0000256" key="2">
    <source>
        <dbReference type="ARBA" id="ARBA00004651"/>
    </source>
</evidence>
<keyword evidence="9" id="KW-0249">Electron transport</keyword>
<organism evidence="18 19">
    <name type="scientific">Candidatus Kurthia intestinigallinarum</name>
    <dbReference type="NCBI Taxonomy" id="1562256"/>
    <lineage>
        <taxon>Bacteria</taxon>
        <taxon>Bacillati</taxon>
        <taxon>Bacillota</taxon>
        <taxon>Bacilli</taxon>
        <taxon>Bacillales</taxon>
        <taxon>Caryophanaceae</taxon>
        <taxon>Kurthia</taxon>
    </lineage>
</organism>
<comment type="subcellular location">
    <subcellularLocation>
        <location evidence="2">Cell membrane</location>
        <topology evidence="2">Multi-pass membrane protein</topology>
    </subcellularLocation>
</comment>
<evidence type="ECO:0000259" key="17">
    <source>
        <dbReference type="PROSITE" id="PS50999"/>
    </source>
</evidence>
<dbReference type="PROSITE" id="PS51257">
    <property type="entry name" value="PROKAR_LIPOPROTEIN"/>
    <property type="match status" value="1"/>
</dbReference>
<reference evidence="18 19" key="1">
    <citation type="submission" date="2014-11" db="EMBL/GenBank/DDBJ databases">
        <title>Genome sequence and analysis of novel Kurthia sp.</title>
        <authorList>
            <person name="Lawson J.N."/>
            <person name="Gonzalez J.E."/>
            <person name="Rinauldi L."/>
            <person name="Xuan Z."/>
            <person name="Firman A."/>
            <person name="Shaddox L."/>
            <person name="Trudeau A."/>
            <person name="Shah S."/>
            <person name="Reiman D."/>
        </authorList>
    </citation>
    <scope>NUCLEOTIDE SEQUENCE [LARGE SCALE GENOMIC DNA]</scope>
    <source>
        <strain evidence="18 19">3B1D</strain>
    </source>
</reference>
<comment type="caution">
    <text evidence="18">The sequence shown here is derived from an EMBL/GenBank/DDBJ whole genome shotgun (WGS) entry which is preliminary data.</text>
</comment>
<dbReference type="InterPro" id="IPR008972">
    <property type="entry name" value="Cupredoxin"/>
</dbReference>
<dbReference type="InterPro" id="IPR036257">
    <property type="entry name" value="Cyt_c_oxidase_su2_TM_sf"/>
</dbReference>
<dbReference type="EMBL" id="JTFC01000003">
    <property type="protein sequence ID" value="RUS58396.1"/>
    <property type="molecule type" value="Genomic_DNA"/>
</dbReference>
<dbReference type="InterPro" id="IPR011759">
    <property type="entry name" value="Cyt_c_oxidase_su2_TM_dom"/>
</dbReference>
<evidence type="ECO:0000256" key="7">
    <source>
        <dbReference type="ARBA" id="ARBA00022692"/>
    </source>
</evidence>
<evidence type="ECO:0000256" key="11">
    <source>
        <dbReference type="ARBA" id="ARBA00023002"/>
    </source>
</evidence>
<keyword evidence="8" id="KW-0732">Signal</keyword>
<dbReference type="CDD" id="cd04212">
    <property type="entry name" value="CuRO_UO_II"/>
    <property type="match status" value="1"/>
</dbReference>
<comment type="catalytic activity">
    <reaction evidence="1">
        <text>2 a quinol + O2 = 2 a quinone + 2 H2O</text>
        <dbReference type="Rhea" id="RHEA:55376"/>
        <dbReference type="ChEBI" id="CHEBI:15377"/>
        <dbReference type="ChEBI" id="CHEBI:15379"/>
        <dbReference type="ChEBI" id="CHEBI:24646"/>
        <dbReference type="ChEBI" id="CHEBI:132124"/>
    </reaction>
</comment>
<keyword evidence="12 15" id="KW-0472">Membrane</keyword>
<keyword evidence="6" id="KW-0679">Respiratory chain</keyword>
<dbReference type="PROSITE" id="PS50857">
    <property type="entry name" value="COX2_CUA"/>
    <property type="match status" value="1"/>
</dbReference>
<dbReference type="GO" id="GO:0016682">
    <property type="term" value="F:oxidoreductase activity, acting on diphenols and related substances as donors, oxygen as acceptor"/>
    <property type="evidence" value="ECO:0007669"/>
    <property type="project" value="InterPro"/>
</dbReference>
<dbReference type="PANTHER" id="PTHR22888">
    <property type="entry name" value="CYTOCHROME C OXIDASE, SUBUNIT II"/>
    <property type="match status" value="1"/>
</dbReference>
<evidence type="ECO:0000256" key="15">
    <source>
        <dbReference type="SAM" id="Phobius"/>
    </source>
</evidence>
<keyword evidence="19" id="KW-1185">Reference proteome</keyword>
<evidence type="ECO:0000256" key="12">
    <source>
        <dbReference type="ARBA" id="ARBA00023136"/>
    </source>
</evidence>
<dbReference type="InterPro" id="IPR045187">
    <property type="entry name" value="CcO_II"/>
</dbReference>
<dbReference type="GO" id="GO:0009486">
    <property type="term" value="F:cytochrome bo3 ubiquinol oxidase activity"/>
    <property type="evidence" value="ECO:0007669"/>
    <property type="project" value="InterPro"/>
</dbReference>
<dbReference type="Proteomes" id="UP000288623">
    <property type="component" value="Unassembled WGS sequence"/>
</dbReference>
<evidence type="ECO:0000256" key="9">
    <source>
        <dbReference type="ARBA" id="ARBA00022982"/>
    </source>
</evidence>
<dbReference type="GO" id="GO:0042773">
    <property type="term" value="P:ATP synthesis coupled electron transport"/>
    <property type="evidence" value="ECO:0007669"/>
    <property type="project" value="TreeGrafter"/>
</dbReference>
<evidence type="ECO:0000256" key="14">
    <source>
        <dbReference type="SAM" id="MobiDB-lite"/>
    </source>
</evidence>
<dbReference type="Gene3D" id="1.10.287.90">
    <property type="match status" value="1"/>
</dbReference>
<evidence type="ECO:0000256" key="13">
    <source>
        <dbReference type="ARBA" id="ARBA00033219"/>
    </source>
</evidence>
<evidence type="ECO:0000259" key="16">
    <source>
        <dbReference type="PROSITE" id="PS50857"/>
    </source>
</evidence>
<dbReference type="Pfam" id="PF02790">
    <property type="entry name" value="COX2_TM"/>
    <property type="match status" value="1"/>
</dbReference>
<feature type="region of interest" description="Disordered" evidence="14">
    <location>
        <begin position="286"/>
        <end position="308"/>
    </location>
</feature>
<keyword evidence="11" id="KW-0560">Oxidoreductase</keyword>
<dbReference type="OrthoDB" id="9783445at2"/>
<protein>
    <recommendedName>
        <fullName evidence="13">Quinol oxidase polypeptide II</fullName>
    </recommendedName>
</protein>
<sequence>MRKKVLILPIVMAFMALVLSGCEPLMVFDAKGPNARTLSTTILISIATMVIILLAVYIILAVVLVKYRASKLPADYEPPFEEGNRKLEFVWTAIPIVIVAFLSVVTIWSLEKVENPQTEDYANTEPLVIYASSSEWKWHFSYPEQNIETVNYVNIPTDRPIEFRLYSYGMMTSFWVPQLAGQKYAMSDMTTTIHLAADEAGEYFGRNSLFNGPGFEAQQFEVQAMEQAKFDEWTQDVKSTEPELTEQKFNELLNAAHVGRESFSSTHLSFSPAPASHHDMMNAESYNKSKADQTGNGKLNIHRHTDSH</sequence>
<name>A0A433RYK0_9BACL</name>
<evidence type="ECO:0000256" key="5">
    <source>
        <dbReference type="ARBA" id="ARBA00022475"/>
    </source>
</evidence>
<dbReference type="InterPro" id="IPR006332">
    <property type="entry name" value="QoxA"/>
</dbReference>
<keyword evidence="5" id="KW-1003">Cell membrane</keyword>
<dbReference type="RefSeq" id="WP_126989019.1">
    <property type="nucleotide sequence ID" value="NZ_JTFC01000003.1"/>
</dbReference>
<dbReference type="GO" id="GO:0005886">
    <property type="term" value="C:plasma membrane"/>
    <property type="evidence" value="ECO:0007669"/>
    <property type="project" value="UniProtKB-SubCell"/>
</dbReference>
<proteinExistence type="inferred from homology"/>
<evidence type="ECO:0000313" key="19">
    <source>
        <dbReference type="Proteomes" id="UP000288623"/>
    </source>
</evidence>
<comment type="similarity">
    <text evidence="3">Belongs to the cytochrome c oxidase subunit 2 family.</text>
</comment>
<dbReference type="PANTHER" id="PTHR22888:SF18">
    <property type="entry name" value="CYTOCHROME BO(3) UBIQUINOL OXIDASE SUBUNIT 2"/>
    <property type="match status" value="1"/>
</dbReference>
<dbReference type="InterPro" id="IPR002429">
    <property type="entry name" value="CcO_II-like_C"/>
</dbReference>
<dbReference type="GO" id="GO:0004129">
    <property type="term" value="F:cytochrome-c oxidase activity"/>
    <property type="evidence" value="ECO:0007669"/>
    <property type="project" value="InterPro"/>
</dbReference>
<gene>
    <name evidence="18" type="ORF">QI30_00545</name>
</gene>
<feature type="transmembrane region" description="Helical" evidence="15">
    <location>
        <begin position="44"/>
        <end position="67"/>
    </location>
</feature>
<dbReference type="InterPro" id="IPR034227">
    <property type="entry name" value="CuRO_UO_II"/>
</dbReference>
<evidence type="ECO:0000313" key="18">
    <source>
        <dbReference type="EMBL" id="RUS58396.1"/>
    </source>
</evidence>
<dbReference type="GO" id="GO:0005507">
    <property type="term" value="F:copper ion binding"/>
    <property type="evidence" value="ECO:0007669"/>
    <property type="project" value="InterPro"/>
</dbReference>
<keyword evidence="7 15" id="KW-0812">Transmembrane</keyword>
<evidence type="ECO:0000256" key="6">
    <source>
        <dbReference type="ARBA" id="ARBA00022660"/>
    </source>
</evidence>
<dbReference type="SUPFAM" id="SSF81464">
    <property type="entry name" value="Cytochrome c oxidase subunit II-like, transmembrane region"/>
    <property type="match status" value="1"/>
</dbReference>
<feature type="transmembrane region" description="Helical" evidence="15">
    <location>
        <begin position="88"/>
        <end position="110"/>
    </location>
</feature>
<evidence type="ECO:0000256" key="4">
    <source>
        <dbReference type="ARBA" id="ARBA00022448"/>
    </source>
</evidence>
<evidence type="ECO:0000256" key="10">
    <source>
        <dbReference type="ARBA" id="ARBA00022989"/>
    </source>
</evidence>
<evidence type="ECO:0000256" key="1">
    <source>
        <dbReference type="ARBA" id="ARBA00000725"/>
    </source>
</evidence>
<dbReference type="AlphaFoldDB" id="A0A433RYK0"/>
<keyword evidence="10 15" id="KW-1133">Transmembrane helix</keyword>
<feature type="domain" description="Cytochrome oxidase subunit II copper A binding" evidence="16">
    <location>
        <begin position="124"/>
        <end position="236"/>
    </location>
</feature>
<dbReference type="SUPFAM" id="SSF49503">
    <property type="entry name" value="Cupredoxins"/>
    <property type="match status" value="1"/>
</dbReference>
<keyword evidence="4" id="KW-0813">Transport</keyword>
<dbReference type="NCBIfam" id="TIGR01432">
    <property type="entry name" value="QOXA"/>
    <property type="match status" value="1"/>
</dbReference>
<evidence type="ECO:0000256" key="8">
    <source>
        <dbReference type="ARBA" id="ARBA00022729"/>
    </source>
</evidence>
<evidence type="ECO:0000256" key="3">
    <source>
        <dbReference type="ARBA" id="ARBA00007866"/>
    </source>
</evidence>